<evidence type="ECO:0000313" key="2">
    <source>
        <dbReference type="EMBL" id="SER97243.1"/>
    </source>
</evidence>
<dbReference type="Proteomes" id="UP000198815">
    <property type="component" value="Unassembled WGS sequence"/>
</dbReference>
<proteinExistence type="predicted"/>
<accession>A0A1H9TKU4</accession>
<gene>
    <name evidence="2" type="ORF">SAMN05443377_1243</name>
</gene>
<organism evidence="2 3">
    <name type="scientific">Propionibacterium cyclohexanicum</name>
    <dbReference type="NCBI Taxonomy" id="64702"/>
    <lineage>
        <taxon>Bacteria</taxon>
        <taxon>Bacillati</taxon>
        <taxon>Actinomycetota</taxon>
        <taxon>Actinomycetes</taxon>
        <taxon>Propionibacteriales</taxon>
        <taxon>Propionibacteriaceae</taxon>
        <taxon>Propionibacterium</taxon>
    </lineage>
</organism>
<sequence>MGAKLFSEARSLCGAGCNFLVLGEVGSEFSECDLTRTDPYVRTGPENTGRRDNRCNSKHHRSRGNRGLPTSPSSIGIEVDVRHTSNLTGPEDESGPLFWTSPGIIALLPEGGPDSFLFETEDYCV</sequence>
<evidence type="ECO:0000313" key="3">
    <source>
        <dbReference type="Proteomes" id="UP000198815"/>
    </source>
</evidence>
<keyword evidence="3" id="KW-1185">Reference proteome</keyword>
<dbReference type="EMBL" id="FOGZ01000024">
    <property type="protein sequence ID" value="SER97243.1"/>
    <property type="molecule type" value="Genomic_DNA"/>
</dbReference>
<name>A0A1H9TKU4_9ACTN</name>
<dbReference type="AlphaFoldDB" id="A0A1H9TKU4"/>
<reference evidence="2 3" key="1">
    <citation type="submission" date="2016-10" db="EMBL/GenBank/DDBJ databases">
        <authorList>
            <person name="de Groot N.N."/>
        </authorList>
    </citation>
    <scope>NUCLEOTIDE SEQUENCE [LARGE SCALE GENOMIC DNA]</scope>
    <source>
        <strain evidence="2 3">DSM 16859</strain>
    </source>
</reference>
<protein>
    <submittedName>
        <fullName evidence="2">Uncharacterized protein</fullName>
    </submittedName>
</protein>
<feature type="region of interest" description="Disordered" evidence="1">
    <location>
        <begin position="37"/>
        <end position="77"/>
    </location>
</feature>
<evidence type="ECO:0000256" key="1">
    <source>
        <dbReference type="SAM" id="MobiDB-lite"/>
    </source>
</evidence>